<reference evidence="1" key="1">
    <citation type="journal article" date="2021" name="Environ. Microbiol.">
        <title>Gene family expansions and transcriptome signatures uncover fungal adaptations to wood decay.</title>
        <authorList>
            <person name="Hage H."/>
            <person name="Miyauchi S."/>
            <person name="Viragh M."/>
            <person name="Drula E."/>
            <person name="Min B."/>
            <person name="Chaduli D."/>
            <person name="Navarro D."/>
            <person name="Favel A."/>
            <person name="Norest M."/>
            <person name="Lesage-Meessen L."/>
            <person name="Balint B."/>
            <person name="Merenyi Z."/>
            <person name="de Eugenio L."/>
            <person name="Morin E."/>
            <person name="Martinez A.T."/>
            <person name="Baldrian P."/>
            <person name="Stursova M."/>
            <person name="Martinez M.J."/>
            <person name="Novotny C."/>
            <person name="Magnuson J.K."/>
            <person name="Spatafora J.W."/>
            <person name="Maurice S."/>
            <person name="Pangilinan J."/>
            <person name="Andreopoulos W."/>
            <person name="LaButti K."/>
            <person name="Hundley H."/>
            <person name="Na H."/>
            <person name="Kuo A."/>
            <person name="Barry K."/>
            <person name="Lipzen A."/>
            <person name="Henrissat B."/>
            <person name="Riley R."/>
            <person name="Ahrendt S."/>
            <person name="Nagy L.G."/>
            <person name="Grigoriev I.V."/>
            <person name="Martin F."/>
            <person name="Rosso M.N."/>
        </authorList>
    </citation>
    <scope>NUCLEOTIDE SEQUENCE</scope>
    <source>
        <strain evidence="1">CBS 384.51</strain>
    </source>
</reference>
<proteinExistence type="predicted"/>
<dbReference type="Proteomes" id="UP001055072">
    <property type="component" value="Unassembled WGS sequence"/>
</dbReference>
<evidence type="ECO:0000313" key="2">
    <source>
        <dbReference type="Proteomes" id="UP001055072"/>
    </source>
</evidence>
<accession>A0ACB8UCV1</accession>
<dbReference type="EMBL" id="MU274904">
    <property type="protein sequence ID" value="KAI0091884.1"/>
    <property type="molecule type" value="Genomic_DNA"/>
</dbReference>
<gene>
    <name evidence="1" type="ORF">BDY19DRAFT_927271</name>
</gene>
<comment type="caution">
    <text evidence="1">The sequence shown here is derived from an EMBL/GenBank/DDBJ whole genome shotgun (WGS) entry which is preliminary data.</text>
</comment>
<name>A0ACB8UCV1_9APHY</name>
<evidence type="ECO:0000313" key="1">
    <source>
        <dbReference type="EMBL" id="KAI0091884.1"/>
    </source>
</evidence>
<sequence length="515" mass="58428">MSLRNAWNKTRRIVWGEIPQSKEERRLLLKIDWFILSYCCLMYFTNYLDRSNISNAYVSGMKEELHMEGNQFNKINTIFTCGYIIGMIPNNLMLQTVSPRIWLPAMQIVWGVLTMCTSVAHRVEHVYAIRFFQGISESSTFVGTHYILGAWYKPGELGKRSGIFTSSGLIGTLFSGVLQAAVYQHLNGAGGRSGWRWLFIIDGIITLPIALYGFIVFPDVPTTTRAFYLTEEERHLSYKRLEDRDSRKDVSHNRPTLDLFKRVLSRWRWYCCSLLFLISGETESFGSNNLMGQWLKALSSSPASSDHYTVEQIDYYPSGMTAFAIVSTLVASTWTDATASRARWPVLVYMSIAVIVSSVVLLATRGDGSAGGGRRGAQFFAWYFAGASYAGQATTFAWANQICADDDQERGVVLASMNMWNNVINAWWPLVFYPATDAPWFTKGTWAMIGTAIATLCITAVVWWLERREKRGRDGKTEDKKRNKNGVSVEEEGEEGRRQSWEDKKGEREVYVDGI</sequence>
<organism evidence="1 2">
    <name type="scientific">Irpex rosettiformis</name>
    <dbReference type="NCBI Taxonomy" id="378272"/>
    <lineage>
        <taxon>Eukaryota</taxon>
        <taxon>Fungi</taxon>
        <taxon>Dikarya</taxon>
        <taxon>Basidiomycota</taxon>
        <taxon>Agaricomycotina</taxon>
        <taxon>Agaricomycetes</taxon>
        <taxon>Polyporales</taxon>
        <taxon>Irpicaceae</taxon>
        <taxon>Irpex</taxon>
    </lineage>
</organism>
<keyword evidence="2" id="KW-1185">Reference proteome</keyword>
<protein>
    <submittedName>
        <fullName evidence="1">MFS general substrate transporter</fullName>
    </submittedName>
</protein>